<dbReference type="EMBL" id="JAVFWL010000002">
    <property type="protein sequence ID" value="KAK6733131.1"/>
    <property type="molecule type" value="Genomic_DNA"/>
</dbReference>
<sequence>MYVCAYDANKKRQGIAAGPFRYLPASSHSLWSLLSYHALSSNLVGRTGDFNADHIPGQYCTVCKGQVWYQFLDQGEMKGLVSNGADSNDPNDRADRGPRTDCTTPTGPRFRDTLLLVVSIGLDGM</sequence>
<keyword evidence="3" id="KW-1185">Reference proteome</keyword>
<organism evidence="2 3">
    <name type="scientific">Necator americanus</name>
    <name type="common">Human hookworm</name>
    <dbReference type="NCBI Taxonomy" id="51031"/>
    <lineage>
        <taxon>Eukaryota</taxon>
        <taxon>Metazoa</taxon>
        <taxon>Ecdysozoa</taxon>
        <taxon>Nematoda</taxon>
        <taxon>Chromadorea</taxon>
        <taxon>Rhabditida</taxon>
        <taxon>Rhabditina</taxon>
        <taxon>Rhabditomorpha</taxon>
        <taxon>Strongyloidea</taxon>
        <taxon>Ancylostomatidae</taxon>
        <taxon>Bunostominae</taxon>
        <taxon>Necator</taxon>
    </lineage>
</organism>
<protein>
    <submittedName>
        <fullName evidence="2">Uncharacterized protein</fullName>
    </submittedName>
</protein>
<feature type="compositionally biased region" description="Basic and acidic residues" evidence="1">
    <location>
        <begin position="90"/>
        <end position="99"/>
    </location>
</feature>
<reference evidence="2 3" key="1">
    <citation type="submission" date="2023-08" db="EMBL/GenBank/DDBJ databases">
        <title>A Necator americanus chromosomal reference genome.</title>
        <authorList>
            <person name="Ilik V."/>
            <person name="Petrzelkova K.J."/>
            <person name="Pardy F."/>
            <person name="Fuh T."/>
            <person name="Niatou-Singa F.S."/>
            <person name="Gouil Q."/>
            <person name="Baker L."/>
            <person name="Ritchie M.E."/>
            <person name="Jex A.R."/>
            <person name="Gazzola D."/>
            <person name="Li H."/>
            <person name="Toshio Fujiwara R."/>
            <person name="Zhan B."/>
            <person name="Aroian R.V."/>
            <person name="Pafco B."/>
            <person name="Schwarz E.M."/>
        </authorList>
    </citation>
    <scope>NUCLEOTIDE SEQUENCE [LARGE SCALE GENOMIC DNA]</scope>
    <source>
        <strain evidence="2 3">Aroian</strain>
        <tissue evidence="2">Whole animal</tissue>
    </source>
</reference>
<accession>A0ABR1C3L2</accession>
<dbReference type="Proteomes" id="UP001303046">
    <property type="component" value="Unassembled WGS sequence"/>
</dbReference>
<name>A0ABR1C3L2_NECAM</name>
<proteinExistence type="predicted"/>
<evidence type="ECO:0000313" key="3">
    <source>
        <dbReference type="Proteomes" id="UP001303046"/>
    </source>
</evidence>
<gene>
    <name evidence="2" type="primary">Necator_chrII.g4891</name>
    <name evidence="2" type="ORF">RB195_017099</name>
</gene>
<evidence type="ECO:0000313" key="2">
    <source>
        <dbReference type="EMBL" id="KAK6733131.1"/>
    </source>
</evidence>
<comment type="caution">
    <text evidence="2">The sequence shown here is derived from an EMBL/GenBank/DDBJ whole genome shotgun (WGS) entry which is preliminary data.</text>
</comment>
<feature type="region of interest" description="Disordered" evidence="1">
    <location>
        <begin position="80"/>
        <end position="107"/>
    </location>
</feature>
<evidence type="ECO:0000256" key="1">
    <source>
        <dbReference type="SAM" id="MobiDB-lite"/>
    </source>
</evidence>